<evidence type="ECO:0000256" key="1">
    <source>
        <dbReference type="SAM" id="Phobius"/>
    </source>
</evidence>
<dbReference type="RefSeq" id="WP_253305420.1">
    <property type="nucleotide sequence ID" value="NZ_CP099582.1"/>
</dbReference>
<reference evidence="2" key="1">
    <citation type="journal article" date="1998" name="Int. J. Syst. Bacteriol. 48 Pt">
        <title>Thermococcus guaymasensis sp. nov. and Thermococcus aggregans sp. nov., two novel thermophilic archaea isolated from the Guaymas Basin hydrothermal vent site.</title>
        <authorList>
            <person name="Canganella F."/>
            <person name="Jones W.J."/>
            <person name="Gambacorta A."/>
            <person name="Antranikian G."/>
        </authorList>
    </citation>
    <scope>NUCLEOTIDE SEQUENCE</scope>
    <source>
        <strain evidence="2">TY</strain>
    </source>
</reference>
<keyword evidence="1" id="KW-1133">Transmembrane helix</keyword>
<dbReference type="EMBL" id="CP099582">
    <property type="protein sequence ID" value="USS41480.1"/>
    <property type="molecule type" value="Genomic_DNA"/>
</dbReference>
<dbReference type="InterPro" id="IPR010397">
    <property type="entry name" value="DUF996"/>
</dbReference>
<keyword evidence="1" id="KW-0472">Membrane</keyword>
<gene>
    <name evidence="2" type="ORF">NF865_04725</name>
</gene>
<protein>
    <submittedName>
        <fullName evidence="2">DUF996 domain-containing protein</fullName>
    </submittedName>
</protein>
<keyword evidence="1" id="KW-0812">Transmembrane</keyword>
<dbReference type="AlphaFoldDB" id="A0A9E7MZ06"/>
<feature type="transmembrane region" description="Helical" evidence="1">
    <location>
        <begin position="62"/>
        <end position="85"/>
    </location>
</feature>
<accession>A0A9E7MZ06</accession>
<sequence length="188" mass="20335">MSLKEAKSYGSIGAILSLLGGFVPRIGSLLMITGLVMILFAVKEISTAFEREDIFKSYLVAFILRFGAFLVLMIAVLFGIGVAVLKGMPLRAMDEAFWAVRHVIGSILVGAFLAWVLLVLGSYYLKKSYEAIAAESGIDVFRTVGSLYFIGAILIIAFGLGMLIILVGKILEVVAYLSLPEKSETGEK</sequence>
<keyword evidence="3" id="KW-1185">Reference proteome</keyword>
<evidence type="ECO:0000313" key="3">
    <source>
        <dbReference type="Proteomes" id="UP001055732"/>
    </source>
</evidence>
<dbReference type="KEGG" id="tagg:NF865_04725"/>
<evidence type="ECO:0000313" key="2">
    <source>
        <dbReference type="EMBL" id="USS41480.1"/>
    </source>
</evidence>
<organism evidence="2 3">
    <name type="scientific">Thermococcus aggregans</name>
    <dbReference type="NCBI Taxonomy" id="110163"/>
    <lineage>
        <taxon>Archaea</taxon>
        <taxon>Methanobacteriati</taxon>
        <taxon>Methanobacteriota</taxon>
        <taxon>Thermococci</taxon>
        <taxon>Thermococcales</taxon>
        <taxon>Thermococcaceae</taxon>
        <taxon>Thermococcus</taxon>
    </lineage>
</organism>
<feature type="transmembrane region" description="Helical" evidence="1">
    <location>
        <begin position="97"/>
        <end position="125"/>
    </location>
</feature>
<feature type="transmembrane region" description="Helical" evidence="1">
    <location>
        <begin position="145"/>
        <end position="167"/>
    </location>
</feature>
<name>A0A9E7MZ06_THEAG</name>
<dbReference type="Proteomes" id="UP001055732">
    <property type="component" value="Chromosome"/>
</dbReference>
<proteinExistence type="predicted"/>
<feature type="transmembrane region" description="Helical" evidence="1">
    <location>
        <begin position="12"/>
        <end position="42"/>
    </location>
</feature>
<dbReference type="Pfam" id="PF06195">
    <property type="entry name" value="DUF996"/>
    <property type="match status" value="1"/>
</dbReference>
<reference evidence="2" key="2">
    <citation type="submission" date="2022-06" db="EMBL/GenBank/DDBJ databases">
        <authorList>
            <person name="Park Y.-J."/>
        </authorList>
    </citation>
    <scope>NUCLEOTIDE SEQUENCE</scope>
    <source>
        <strain evidence="2">TY</strain>
    </source>
</reference>